<reference evidence="1 2" key="1">
    <citation type="submission" date="2021-06" db="EMBL/GenBank/DDBJ databases">
        <title>Caerostris extrusa draft genome.</title>
        <authorList>
            <person name="Kono N."/>
            <person name="Arakawa K."/>
        </authorList>
    </citation>
    <scope>NUCLEOTIDE SEQUENCE [LARGE SCALE GENOMIC DNA]</scope>
</reference>
<dbReference type="EMBL" id="BPLR01017190">
    <property type="protein sequence ID" value="GIY89345.1"/>
    <property type="molecule type" value="Genomic_DNA"/>
</dbReference>
<proteinExistence type="predicted"/>
<dbReference type="AlphaFoldDB" id="A0AAV4X595"/>
<evidence type="ECO:0000313" key="2">
    <source>
        <dbReference type="Proteomes" id="UP001054945"/>
    </source>
</evidence>
<gene>
    <name evidence="1" type="ORF">CEXT_235411</name>
</gene>
<keyword evidence="2" id="KW-1185">Reference proteome</keyword>
<name>A0AAV4X595_CAEEX</name>
<organism evidence="1 2">
    <name type="scientific">Caerostris extrusa</name>
    <name type="common">Bark spider</name>
    <name type="synonym">Caerostris bankana</name>
    <dbReference type="NCBI Taxonomy" id="172846"/>
    <lineage>
        <taxon>Eukaryota</taxon>
        <taxon>Metazoa</taxon>
        <taxon>Ecdysozoa</taxon>
        <taxon>Arthropoda</taxon>
        <taxon>Chelicerata</taxon>
        <taxon>Arachnida</taxon>
        <taxon>Araneae</taxon>
        <taxon>Araneomorphae</taxon>
        <taxon>Entelegynae</taxon>
        <taxon>Araneoidea</taxon>
        <taxon>Araneidae</taxon>
        <taxon>Caerostris</taxon>
    </lineage>
</organism>
<sequence>MASMHTLINLRFPRSELTNSIQQNWQKGPFFPFFCLFAHLREEGGQKGQRKKKGQKENKTKNFLATDSAGALLMVDEERTEW</sequence>
<comment type="caution">
    <text evidence="1">The sequence shown here is derived from an EMBL/GenBank/DDBJ whole genome shotgun (WGS) entry which is preliminary data.</text>
</comment>
<dbReference type="Proteomes" id="UP001054945">
    <property type="component" value="Unassembled WGS sequence"/>
</dbReference>
<evidence type="ECO:0000313" key="1">
    <source>
        <dbReference type="EMBL" id="GIY89345.1"/>
    </source>
</evidence>
<protein>
    <submittedName>
        <fullName evidence="1">Uncharacterized protein</fullName>
    </submittedName>
</protein>
<accession>A0AAV4X595</accession>